<evidence type="ECO:0000313" key="4">
    <source>
        <dbReference type="Proteomes" id="UP000676649"/>
    </source>
</evidence>
<accession>A0A975RBJ4</accession>
<feature type="region of interest" description="Disordered" evidence="2">
    <location>
        <begin position="86"/>
        <end position="140"/>
    </location>
</feature>
<proteinExistence type="predicted"/>
<dbReference type="EMBL" id="CP073754">
    <property type="protein sequence ID" value="QWF72351.1"/>
    <property type="molecule type" value="Genomic_DNA"/>
</dbReference>
<reference evidence="3" key="1">
    <citation type="submission" date="2021-04" db="EMBL/GenBank/DDBJ databases">
        <title>Draft genome sequence data of methanotrophic Methylovulum sp. strain S1L and Methylomonas sp. strain S2AM isolated from boreal lake water columns.</title>
        <authorList>
            <person name="Rissanen A.J."/>
            <person name="Mangayil R."/>
            <person name="Svenning M.M."/>
            <person name="Khanongnuch R."/>
        </authorList>
    </citation>
    <scope>NUCLEOTIDE SEQUENCE</scope>
    <source>
        <strain evidence="3">S2AM</strain>
    </source>
</reference>
<keyword evidence="1" id="KW-0175">Coiled coil</keyword>
<dbReference type="InterPro" id="IPR023614">
    <property type="entry name" value="Porin_dom_sf"/>
</dbReference>
<evidence type="ECO:0008006" key="5">
    <source>
        <dbReference type="Google" id="ProtNLM"/>
    </source>
</evidence>
<organism evidence="3 4">
    <name type="scientific">Methylomonas paludis</name>
    <dbReference type="NCBI Taxonomy" id="1173101"/>
    <lineage>
        <taxon>Bacteria</taxon>
        <taxon>Pseudomonadati</taxon>
        <taxon>Pseudomonadota</taxon>
        <taxon>Gammaproteobacteria</taxon>
        <taxon>Methylococcales</taxon>
        <taxon>Methylococcaceae</taxon>
        <taxon>Methylomonas</taxon>
    </lineage>
</organism>
<feature type="coiled-coil region" evidence="1">
    <location>
        <begin position="47"/>
        <end position="81"/>
    </location>
</feature>
<gene>
    <name evidence="3" type="ORF">KEF85_07865</name>
</gene>
<dbReference type="Proteomes" id="UP000676649">
    <property type="component" value="Chromosome"/>
</dbReference>
<evidence type="ECO:0000256" key="2">
    <source>
        <dbReference type="SAM" id="MobiDB-lite"/>
    </source>
</evidence>
<protein>
    <recommendedName>
        <fullName evidence="5">Porin</fullName>
    </recommendedName>
</protein>
<dbReference type="RefSeq" id="WP_215584746.1">
    <property type="nucleotide sequence ID" value="NZ_CP073754.1"/>
</dbReference>
<keyword evidence="4" id="KW-1185">Reference proteome</keyword>
<dbReference type="KEGG" id="mpad:KEF85_07865"/>
<dbReference type="AlphaFoldDB" id="A0A975RBJ4"/>
<evidence type="ECO:0000313" key="3">
    <source>
        <dbReference type="EMBL" id="QWF72351.1"/>
    </source>
</evidence>
<evidence type="ECO:0000256" key="1">
    <source>
        <dbReference type="SAM" id="Coils"/>
    </source>
</evidence>
<feature type="compositionally biased region" description="Polar residues" evidence="2">
    <location>
        <begin position="87"/>
        <end position="108"/>
    </location>
</feature>
<sequence length="494" mass="55542">MNTLKLPRHLRPATRKSFIRDYYATISKGLGYSLMLGYLLSPGVVLAKDDNSEIRKLRKQMEEYQQQIKVTNERLLEIEAKEALRAANTNQPDNSLTGNSGNGKTASNGVAIDTPTAKKRNVQEEPEIENPDTAKVPSGHRLGGFYDNGFVLRTNDNRYSLAINGLVQSRYTLNLPSKNAGSDNQGFDLALGRLFFSGTAFDPNLSYFFFYQSSTLNNTNRVDTIDWWGKYQLGNLGIKAGRILPQFSRQFYTDIGKYLFMDLQQPEYAFSLQRTPGLEFNWKSGKWNTSLTVGNSVRALDSVSQQNVGTKLAGIGRVVYDILDPYTYVQETITDSVETPQLSLGGAIGYNPVDANSGLQNTVMGMDTYTGTADIGYRYKLFNTEAAFFARQDHDPHSINSAKATSNNYGWYWQAGYYLVPKRLELAGTANQVLFEHQNGSPYKNQTIGSVGLNYYFYDHHFKLQTDYSHISGDDWAGQSLIDNRVRLQGQVYF</sequence>
<dbReference type="Gene3D" id="2.40.160.10">
    <property type="entry name" value="Porin"/>
    <property type="match status" value="1"/>
</dbReference>
<name>A0A975RBJ4_9GAMM</name>